<proteinExistence type="predicted"/>
<protein>
    <submittedName>
        <fullName evidence="1">Uncharacterized protein</fullName>
    </submittedName>
</protein>
<sequence>MRMALMDRRVRSGLDLITVINQGYFMTPAQELCGKFFDIVAAHLDSRRDQYVRDLRKLQGELIHMRLDSDCENRTFDALEVAIQKQIENTESLISDGIYA</sequence>
<reference evidence="1 2" key="1">
    <citation type="journal article" date="2018" name="Nat. Biotechnol.">
        <title>A standardized bacterial taxonomy based on genome phylogeny substantially revises the tree of life.</title>
        <authorList>
            <person name="Parks D.H."/>
            <person name="Chuvochina M."/>
            <person name="Waite D.W."/>
            <person name="Rinke C."/>
            <person name="Skarshewski A."/>
            <person name="Chaumeil P.A."/>
            <person name="Hugenholtz P."/>
        </authorList>
    </citation>
    <scope>NUCLEOTIDE SEQUENCE [LARGE SCALE GENOMIC DNA]</scope>
    <source>
        <strain evidence="1">UBA11978</strain>
    </source>
</reference>
<organism evidence="1 2">
    <name type="scientific">Alteromonas australica</name>
    <dbReference type="NCBI Taxonomy" id="589873"/>
    <lineage>
        <taxon>Bacteria</taxon>
        <taxon>Pseudomonadati</taxon>
        <taxon>Pseudomonadota</taxon>
        <taxon>Gammaproteobacteria</taxon>
        <taxon>Alteromonadales</taxon>
        <taxon>Alteromonadaceae</taxon>
        <taxon>Alteromonas/Salinimonas group</taxon>
        <taxon>Alteromonas</taxon>
    </lineage>
</organism>
<evidence type="ECO:0000313" key="1">
    <source>
        <dbReference type="EMBL" id="HAW74493.1"/>
    </source>
</evidence>
<comment type="caution">
    <text evidence="1">The sequence shown here is derived from an EMBL/GenBank/DDBJ whole genome shotgun (WGS) entry which is preliminary data.</text>
</comment>
<dbReference type="EMBL" id="DNAN01000070">
    <property type="protein sequence ID" value="HAW74493.1"/>
    <property type="molecule type" value="Genomic_DNA"/>
</dbReference>
<accession>A0A350NZM6</accession>
<name>A0A350NZM6_9ALTE</name>
<evidence type="ECO:0000313" key="2">
    <source>
        <dbReference type="Proteomes" id="UP000263517"/>
    </source>
</evidence>
<gene>
    <name evidence="1" type="ORF">DCW74_02020</name>
</gene>
<dbReference type="AlphaFoldDB" id="A0A350NZM6"/>
<dbReference type="Proteomes" id="UP000263517">
    <property type="component" value="Unassembled WGS sequence"/>
</dbReference>